<accession>A0A3M7R3N1</accession>
<gene>
    <name evidence="1" type="ORF">BpHYR1_047212</name>
</gene>
<reference evidence="1 2" key="1">
    <citation type="journal article" date="2018" name="Sci. Rep.">
        <title>Genomic signatures of local adaptation to the degree of environmental predictability in rotifers.</title>
        <authorList>
            <person name="Franch-Gras L."/>
            <person name="Hahn C."/>
            <person name="Garcia-Roger E.M."/>
            <person name="Carmona M.J."/>
            <person name="Serra M."/>
            <person name="Gomez A."/>
        </authorList>
    </citation>
    <scope>NUCLEOTIDE SEQUENCE [LARGE SCALE GENOMIC DNA]</scope>
    <source>
        <strain evidence="1">HYR1</strain>
    </source>
</reference>
<dbReference type="Proteomes" id="UP000276133">
    <property type="component" value="Unassembled WGS sequence"/>
</dbReference>
<proteinExistence type="predicted"/>
<evidence type="ECO:0000313" key="2">
    <source>
        <dbReference type="Proteomes" id="UP000276133"/>
    </source>
</evidence>
<dbReference type="AlphaFoldDB" id="A0A3M7R3N1"/>
<comment type="caution">
    <text evidence="1">The sequence shown here is derived from an EMBL/GenBank/DDBJ whole genome shotgun (WGS) entry which is preliminary data.</text>
</comment>
<keyword evidence="2" id="KW-1185">Reference proteome</keyword>
<protein>
    <submittedName>
        <fullName evidence="1">Uncharacterized protein</fullName>
    </submittedName>
</protein>
<dbReference type="EMBL" id="REGN01004289">
    <property type="protein sequence ID" value="RNA18212.1"/>
    <property type="molecule type" value="Genomic_DNA"/>
</dbReference>
<evidence type="ECO:0000313" key="1">
    <source>
        <dbReference type="EMBL" id="RNA18212.1"/>
    </source>
</evidence>
<organism evidence="1 2">
    <name type="scientific">Brachionus plicatilis</name>
    <name type="common">Marine rotifer</name>
    <name type="synonym">Brachionus muelleri</name>
    <dbReference type="NCBI Taxonomy" id="10195"/>
    <lineage>
        <taxon>Eukaryota</taxon>
        <taxon>Metazoa</taxon>
        <taxon>Spiralia</taxon>
        <taxon>Gnathifera</taxon>
        <taxon>Rotifera</taxon>
        <taxon>Eurotatoria</taxon>
        <taxon>Monogononta</taxon>
        <taxon>Pseudotrocha</taxon>
        <taxon>Ploima</taxon>
        <taxon>Brachionidae</taxon>
        <taxon>Brachionus</taxon>
    </lineage>
</organism>
<name>A0A3M7R3N1_BRAPC</name>
<sequence>MAQTFSKKTTSAGNRRLKNKAEYINLEKIVIEFRRKTSCTKVYTHTNLNFLVGMLINSSLIYTTASCLFTADSSPYSCETTTTL</sequence>